<sequence length="102" mass="11097">MLLVEGGCIGLCVNIFVIYGVQRVKTFGESFGKICISQCSANCGNAAVFGMLVAPITMMLIVLIFNKELRSMKPRSHSSTMMDNNKQQSTVTQPNVTTAVVY</sequence>
<feature type="domain" description="7TM GPCR serpentine receptor class x (Srx)" evidence="3">
    <location>
        <begin position="8"/>
        <end position="61"/>
    </location>
</feature>
<keyword evidence="2" id="KW-0472">Membrane</keyword>
<protein>
    <submittedName>
        <fullName evidence="5">7TM_GPCR_Srx domain-containing protein</fullName>
    </submittedName>
</protein>
<proteinExistence type="predicted"/>
<dbReference type="InterPro" id="IPR019430">
    <property type="entry name" value="7TM_GPCR_serpentine_rcpt_Srx"/>
</dbReference>
<dbReference type="Pfam" id="PF10328">
    <property type="entry name" value="7TM_GPCR_Srx"/>
    <property type="match status" value="1"/>
</dbReference>
<dbReference type="WBParaSite" id="L893_g7113.t1">
    <property type="protein sequence ID" value="L893_g7113.t1"/>
    <property type="gene ID" value="L893_g7113"/>
</dbReference>
<feature type="transmembrane region" description="Helical" evidence="2">
    <location>
        <begin position="46"/>
        <end position="65"/>
    </location>
</feature>
<feature type="region of interest" description="Disordered" evidence="1">
    <location>
        <begin position="76"/>
        <end position="102"/>
    </location>
</feature>
<evidence type="ECO:0000313" key="5">
    <source>
        <dbReference type="WBParaSite" id="L893_g7113.t1"/>
    </source>
</evidence>
<accession>A0A1I8ALU7</accession>
<keyword evidence="2" id="KW-0812">Transmembrane</keyword>
<evidence type="ECO:0000259" key="3">
    <source>
        <dbReference type="Pfam" id="PF10328"/>
    </source>
</evidence>
<dbReference type="Proteomes" id="UP000095287">
    <property type="component" value="Unplaced"/>
</dbReference>
<evidence type="ECO:0000313" key="4">
    <source>
        <dbReference type="Proteomes" id="UP000095287"/>
    </source>
</evidence>
<evidence type="ECO:0000256" key="2">
    <source>
        <dbReference type="SAM" id="Phobius"/>
    </source>
</evidence>
<evidence type="ECO:0000256" key="1">
    <source>
        <dbReference type="SAM" id="MobiDB-lite"/>
    </source>
</evidence>
<dbReference type="AlphaFoldDB" id="A0A1I8ALU7"/>
<keyword evidence="4" id="KW-1185">Reference proteome</keyword>
<name>A0A1I8ALU7_9BILA</name>
<organism evidence="4 5">
    <name type="scientific">Steinernema glaseri</name>
    <dbReference type="NCBI Taxonomy" id="37863"/>
    <lineage>
        <taxon>Eukaryota</taxon>
        <taxon>Metazoa</taxon>
        <taxon>Ecdysozoa</taxon>
        <taxon>Nematoda</taxon>
        <taxon>Chromadorea</taxon>
        <taxon>Rhabditida</taxon>
        <taxon>Tylenchina</taxon>
        <taxon>Panagrolaimomorpha</taxon>
        <taxon>Strongyloidoidea</taxon>
        <taxon>Steinernematidae</taxon>
        <taxon>Steinernema</taxon>
    </lineage>
</organism>
<keyword evidence="2" id="KW-1133">Transmembrane helix</keyword>
<feature type="compositionally biased region" description="Polar residues" evidence="1">
    <location>
        <begin position="77"/>
        <end position="102"/>
    </location>
</feature>
<reference evidence="5" key="1">
    <citation type="submission" date="2016-11" db="UniProtKB">
        <authorList>
            <consortium name="WormBaseParasite"/>
        </authorList>
    </citation>
    <scope>IDENTIFICATION</scope>
</reference>